<organism evidence="3 4">
    <name type="scientific">Beauveria bassiana D1-5</name>
    <dbReference type="NCBI Taxonomy" id="1245745"/>
    <lineage>
        <taxon>Eukaryota</taxon>
        <taxon>Fungi</taxon>
        <taxon>Dikarya</taxon>
        <taxon>Ascomycota</taxon>
        <taxon>Pezizomycotina</taxon>
        <taxon>Sordariomycetes</taxon>
        <taxon>Hypocreomycetidae</taxon>
        <taxon>Hypocreales</taxon>
        <taxon>Cordycipitaceae</taxon>
        <taxon>Beauveria</taxon>
    </lineage>
</organism>
<feature type="domain" description="Phospholipase D-like" evidence="2">
    <location>
        <begin position="304"/>
        <end position="375"/>
    </location>
</feature>
<dbReference type="InterPro" id="IPR025202">
    <property type="entry name" value="PLD-like_dom"/>
</dbReference>
<feature type="domain" description="Endonuclease/exonuclease/phosphatase" evidence="1">
    <location>
        <begin position="7"/>
        <end position="171"/>
    </location>
</feature>
<dbReference type="GO" id="GO:0003824">
    <property type="term" value="F:catalytic activity"/>
    <property type="evidence" value="ECO:0007669"/>
    <property type="project" value="InterPro"/>
</dbReference>
<proteinExistence type="predicted"/>
<dbReference type="Gene3D" id="3.60.10.10">
    <property type="entry name" value="Endonuclease/exonuclease/phosphatase"/>
    <property type="match status" value="1"/>
</dbReference>
<dbReference type="EMBL" id="ANFO01001578">
    <property type="protein sequence ID" value="KGQ02407.1"/>
    <property type="molecule type" value="Genomic_DNA"/>
</dbReference>
<name>A0A0A2V7T9_BEABA</name>
<dbReference type="PANTHER" id="PTHR14859:SF1">
    <property type="entry name" value="PGAP2-INTERACTING PROTEIN"/>
    <property type="match status" value="1"/>
</dbReference>
<evidence type="ECO:0000313" key="4">
    <source>
        <dbReference type="Proteomes" id="UP000030106"/>
    </source>
</evidence>
<dbReference type="SUPFAM" id="SSF56024">
    <property type="entry name" value="Phospholipase D/nuclease"/>
    <property type="match status" value="1"/>
</dbReference>
<dbReference type="InterPro" id="IPR005135">
    <property type="entry name" value="Endo/exonuclease/phosphatase"/>
</dbReference>
<dbReference type="GO" id="GO:0006506">
    <property type="term" value="P:GPI anchor biosynthetic process"/>
    <property type="evidence" value="ECO:0007669"/>
    <property type="project" value="TreeGrafter"/>
</dbReference>
<dbReference type="Gene3D" id="3.30.870.10">
    <property type="entry name" value="Endonuclease Chain A"/>
    <property type="match status" value="1"/>
</dbReference>
<dbReference type="PANTHER" id="PTHR14859">
    <property type="entry name" value="CALCOFLUOR WHITE HYPERSENSITIVE PROTEIN PRECURSOR"/>
    <property type="match status" value="1"/>
</dbReference>
<accession>A0A0A2V7T9</accession>
<dbReference type="Proteomes" id="UP000030106">
    <property type="component" value="Unassembled WGS sequence"/>
</dbReference>
<dbReference type="GO" id="GO:0016020">
    <property type="term" value="C:membrane"/>
    <property type="evidence" value="ECO:0007669"/>
    <property type="project" value="GOC"/>
</dbReference>
<dbReference type="Pfam" id="PF03372">
    <property type="entry name" value="Exo_endo_phos"/>
    <property type="match status" value="1"/>
</dbReference>
<protein>
    <submittedName>
        <fullName evidence="3">Uncharacterized protein ybhP</fullName>
    </submittedName>
</protein>
<dbReference type="InterPro" id="IPR051916">
    <property type="entry name" value="GPI-anchor_lipid_remodeler"/>
</dbReference>
<gene>
    <name evidence="3" type="ORF">BBAD15_g12383</name>
</gene>
<dbReference type="HOGENOM" id="CLU_713680_0_0_1"/>
<dbReference type="Pfam" id="PF13091">
    <property type="entry name" value="PLDc_2"/>
    <property type="match status" value="1"/>
</dbReference>
<evidence type="ECO:0000313" key="3">
    <source>
        <dbReference type="EMBL" id="KGQ02407.1"/>
    </source>
</evidence>
<evidence type="ECO:0000259" key="2">
    <source>
        <dbReference type="Pfam" id="PF13091"/>
    </source>
</evidence>
<dbReference type="InterPro" id="IPR036691">
    <property type="entry name" value="Endo/exonu/phosph_ase_sf"/>
</dbReference>
<comment type="caution">
    <text evidence="3">The sequence shown here is derived from an EMBL/GenBank/DDBJ whole genome shotgun (WGS) entry which is preliminary data.</text>
</comment>
<sequence length="387" mass="42662">MSLIRVVSYNIHKGRSALGRRDSLNELRLGLYGLRPDLVFLQEVQGRNEQKSLLDAQHESLAAALKLDVAYGRNAIRHETDHGNALLSRFPILDHENQDISDHRLEQRGLLHATIELDGRSVHCFVVHLGLFAGSRSRQILALTERIRRMVPDGEPILIAGDFNDWGDRLAPLFVQQLGLYEVFSHAPRSHGGELPRLRDSVKRLSNALRGLPNSGVSLAPVAAAAAHLPGRVPLVPPGPHLPTRLRRAQRARAAGPRVGAAVRSFPLAGRAGTPVKAEQVRLEWTDGNDIRLLQNGTEFFPALCQAIDAAQSSVHLETYIFMLDRTGLKVLDCLMAAAARGVKVRVVLDGFGAAETVDTLRERLTGAGAQCRVFRPEPRWFARFIP</sequence>
<reference evidence="3 4" key="1">
    <citation type="submission" date="2012-10" db="EMBL/GenBank/DDBJ databases">
        <title>Genome sequencing and analysis of entomopathogenic fungi Beauveria bassiana D1-5.</title>
        <authorList>
            <person name="Li Q."/>
            <person name="Wang L."/>
            <person name="Zhang Z."/>
            <person name="Wang Q."/>
            <person name="Ren J."/>
            <person name="Wang M."/>
            <person name="Xu W."/>
            <person name="Wang J."/>
            <person name="Lu Y."/>
            <person name="Du Q."/>
            <person name="Sun Z."/>
        </authorList>
    </citation>
    <scope>NUCLEOTIDE SEQUENCE [LARGE SCALE GENOMIC DNA]</scope>
    <source>
        <strain evidence="3 4">D1-5</strain>
    </source>
</reference>
<evidence type="ECO:0000259" key="1">
    <source>
        <dbReference type="Pfam" id="PF03372"/>
    </source>
</evidence>
<dbReference type="SUPFAM" id="SSF56219">
    <property type="entry name" value="DNase I-like"/>
    <property type="match status" value="1"/>
</dbReference>
<dbReference type="AlphaFoldDB" id="A0A0A2V7T9"/>